<keyword evidence="2" id="KW-1185">Reference proteome</keyword>
<dbReference type="Proteomes" id="UP000676194">
    <property type="component" value="Chromosome"/>
</dbReference>
<organism evidence="1 2">
    <name type="scientific">Telmatocola sphagniphila</name>
    <dbReference type="NCBI Taxonomy" id="1123043"/>
    <lineage>
        <taxon>Bacteria</taxon>
        <taxon>Pseudomonadati</taxon>
        <taxon>Planctomycetota</taxon>
        <taxon>Planctomycetia</taxon>
        <taxon>Gemmatales</taxon>
        <taxon>Gemmataceae</taxon>
    </lineage>
</organism>
<accession>A0A8E6B6S9</accession>
<evidence type="ECO:0008006" key="3">
    <source>
        <dbReference type="Google" id="ProtNLM"/>
    </source>
</evidence>
<evidence type="ECO:0000313" key="2">
    <source>
        <dbReference type="Proteomes" id="UP000676194"/>
    </source>
</evidence>
<protein>
    <recommendedName>
        <fullName evidence="3">Terminase</fullName>
    </recommendedName>
</protein>
<proteinExistence type="predicted"/>
<dbReference type="KEGG" id="tsph:KIH39_26465"/>
<reference evidence="1" key="1">
    <citation type="submission" date="2021-05" db="EMBL/GenBank/DDBJ databases">
        <title>Complete genome sequence of the cellulolytic planctomycete Telmatocola sphagniphila SP2T and characterization of the first cellulase from planctomycetes.</title>
        <authorList>
            <person name="Rakitin A.L."/>
            <person name="Beletsky A.V."/>
            <person name="Naumoff D.G."/>
            <person name="Kulichevskaya I.S."/>
            <person name="Mardanov A.V."/>
            <person name="Ravin N.V."/>
            <person name="Dedysh S.N."/>
        </authorList>
    </citation>
    <scope>NUCLEOTIDE SEQUENCE</scope>
    <source>
        <strain evidence="1">SP2T</strain>
    </source>
</reference>
<evidence type="ECO:0000313" key="1">
    <source>
        <dbReference type="EMBL" id="QVL32334.1"/>
    </source>
</evidence>
<gene>
    <name evidence="1" type="ORF">KIH39_26465</name>
</gene>
<dbReference type="InterPro" id="IPR027417">
    <property type="entry name" value="P-loop_NTPase"/>
</dbReference>
<dbReference type="RefSeq" id="WP_213497191.1">
    <property type="nucleotide sequence ID" value="NZ_CP074694.1"/>
</dbReference>
<dbReference type="AlphaFoldDB" id="A0A8E6B6S9"/>
<dbReference type="EMBL" id="CP074694">
    <property type="protein sequence ID" value="QVL32334.1"/>
    <property type="molecule type" value="Genomic_DNA"/>
</dbReference>
<sequence>MLAAKPLSSDSSSSRKQQERELLRLDRELLIRSARSNFAAYATAINPSTYRYDCDSHFYGDLYSHVDAFAHGEIPLLIIEAPAGTGKSETVSQLLPTFLAGNFPNDRTIAAAHTASLAEEQARAVKMIIEPGIEKADPLDIQFSDVFPHIKLGSSRTGRRSDRTRQDLFDYSGFRGGYTCAGVDGPISGRRAKWLLLDDPIKDRLAADSPVHREHVWRWYTDVFRRRGTPNWRMCIVSTRWHLDDLVGRIRKKAKENPKVPQPVVLTFQSLKTQDPRIEPRPNDKRKEGEALVPWIRSKEQLEEERALEPRAFAALDQQLPEAEGGYEFNADWFEGSDLWFDQFPRGDLTFTGIALDPSLGRNAKHGDYSAYVLLASDDSGTLWVEGDLARRPTTTMVDDGLDLAVRFQRETGRYLDGFGCETVGFQELLQPLFDAPGMAWITRRKRAARKPVYAV</sequence>
<name>A0A8E6B6S9_9BACT</name>
<dbReference type="SUPFAM" id="SSF52540">
    <property type="entry name" value="P-loop containing nucleoside triphosphate hydrolases"/>
    <property type="match status" value="1"/>
</dbReference>